<gene>
    <name evidence="1" type="ORF">GPUH_LOCUS4374</name>
</gene>
<proteinExistence type="predicted"/>
<protein>
    <submittedName>
        <fullName evidence="1">Uncharacterized protein</fullName>
    </submittedName>
</protein>
<dbReference type="EMBL" id="UYRT01008195">
    <property type="protein sequence ID" value="VDK44449.1"/>
    <property type="molecule type" value="Genomic_DNA"/>
</dbReference>
<keyword evidence="2" id="KW-1185">Reference proteome</keyword>
<evidence type="ECO:0000313" key="2">
    <source>
        <dbReference type="Proteomes" id="UP000271098"/>
    </source>
</evidence>
<sequence>MCVLGVSLNVKEQVHASVWQLSNLPMDCNQVSEAVLRLPADLGQALLQQKHLAGVGEKSEVPQRYKSALSWNGCSGLKKEWRYLRLLKSLPSEPGVRNVVNISDLLELLGIPQPVGGILVMGANELIYLNQSVPPCG</sequence>
<accession>A0A3P6Q7G0</accession>
<dbReference type="OrthoDB" id="6109at2759"/>
<dbReference type="Proteomes" id="UP000271098">
    <property type="component" value="Unassembled WGS sequence"/>
</dbReference>
<reference evidence="1 2" key="1">
    <citation type="submission" date="2018-11" db="EMBL/GenBank/DDBJ databases">
        <authorList>
            <consortium name="Pathogen Informatics"/>
        </authorList>
    </citation>
    <scope>NUCLEOTIDE SEQUENCE [LARGE SCALE GENOMIC DNA]</scope>
</reference>
<organism evidence="1 2">
    <name type="scientific">Gongylonema pulchrum</name>
    <dbReference type="NCBI Taxonomy" id="637853"/>
    <lineage>
        <taxon>Eukaryota</taxon>
        <taxon>Metazoa</taxon>
        <taxon>Ecdysozoa</taxon>
        <taxon>Nematoda</taxon>
        <taxon>Chromadorea</taxon>
        <taxon>Rhabditida</taxon>
        <taxon>Spirurina</taxon>
        <taxon>Spiruromorpha</taxon>
        <taxon>Spiruroidea</taxon>
        <taxon>Gongylonematidae</taxon>
        <taxon>Gongylonema</taxon>
    </lineage>
</organism>
<name>A0A3P6Q7G0_9BILA</name>
<dbReference type="AlphaFoldDB" id="A0A3P6Q7G0"/>
<evidence type="ECO:0000313" key="1">
    <source>
        <dbReference type="EMBL" id="VDK44449.1"/>
    </source>
</evidence>